<proteinExistence type="predicted"/>
<dbReference type="OrthoDB" id="6436447at2759"/>
<organism evidence="1 2">
    <name type="scientific">Trichonephila inaurata madagascariensis</name>
    <dbReference type="NCBI Taxonomy" id="2747483"/>
    <lineage>
        <taxon>Eukaryota</taxon>
        <taxon>Metazoa</taxon>
        <taxon>Ecdysozoa</taxon>
        <taxon>Arthropoda</taxon>
        <taxon>Chelicerata</taxon>
        <taxon>Arachnida</taxon>
        <taxon>Araneae</taxon>
        <taxon>Araneomorphae</taxon>
        <taxon>Entelegynae</taxon>
        <taxon>Araneoidea</taxon>
        <taxon>Nephilidae</taxon>
        <taxon>Trichonephila</taxon>
        <taxon>Trichonephila inaurata</taxon>
    </lineage>
</organism>
<keyword evidence="2" id="KW-1185">Reference proteome</keyword>
<accession>A0A8X6YFR0</accession>
<evidence type="ECO:0000313" key="1">
    <source>
        <dbReference type="EMBL" id="GFY69812.1"/>
    </source>
</evidence>
<dbReference type="EMBL" id="BMAV01017817">
    <property type="protein sequence ID" value="GFY69812.1"/>
    <property type="molecule type" value="Genomic_DNA"/>
</dbReference>
<name>A0A8X6YFR0_9ARAC</name>
<dbReference type="Proteomes" id="UP000886998">
    <property type="component" value="Unassembled WGS sequence"/>
</dbReference>
<evidence type="ECO:0000313" key="2">
    <source>
        <dbReference type="Proteomes" id="UP000886998"/>
    </source>
</evidence>
<comment type="caution">
    <text evidence="1">The sequence shown here is derived from an EMBL/GenBank/DDBJ whole genome shotgun (WGS) entry which is preliminary data.</text>
</comment>
<reference evidence="1" key="1">
    <citation type="submission" date="2020-08" db="EMBL/GenBank/DDBJ databases">
        <title>Multicomponent nature underlies the extraordinary mechanical properties of spider dragline silk.</title>
        <authorList>
            <person name="Kono N."/>
            <person name="Nakamura H."/>
            <person name="Mori M."/>
            <person name="Yoshida Y."/>
            <person name="Ohtoshi R."/>
            <person name="Malay A.D."/>
            <person name="Moran D.A.P."/>
            <person name="Tomita M."/>
            <person name="Numata K."/>
            <person name="Arakawa K."/>
        </authorList>
    </citation>
    <scope>NUCLEOTIDE SEQUENCE</scope>
</reference>
<sequence>MERTNFSPNINELLSLVQRSGKQFSSRLRCTAAWRTSGLLFRSGEVDLCIPESYYKKYDSLHYQKLVEDIGFKVVLCRSEFKINRLPSHEEAKDLFYSICSVLPHIPAEHRQVFKDDFYQSLLDNGARNDDGAPLHRALTLEIVVQKPDFASD</sequence>
<dbReference type="AlphaFoldDB" id="A0A8X6YFR0"/>
<gene>
    <name evidence="1" type="primary">AVEN_211368_1</name>
    <name evidence="1" type="ORF">TNIN_94531</name>
</gene>
<protein>
    <submittedName>
        <fullName evidence="1">Methyltransf_25 domain-containing protein</fullName>
    </submittedName>
</protein>